<evidence type="ECO:0000313" key="14">
    <source>
        <dbReference type="Proteomes" id="UP000626109"/>
    </source>
</evidence>
<evidence type="ECO:0000256" key="2">
    <source>
        <dbReference type="ARBA" id="ARBA00022448"/>
    </source>
</evidence>
<evidence type="ECO:0000256" key="7">
    <source>
        <dbReference type="ARBA" id="ARBA00023065"/>
    </source>
</evidence>
<dbReference type="GO" id="GO:0005774">
    <property type="term" value="C:vacuolar membrane"/>
    <property type="evidence" value="ECO:0007669"/>
    <property type="project" value="UniProtKB-ARBA"/>
</dbReference>
<feature type="domain" description="Sodium/calcium exchanger membrane region" evidence="11">
    <location>
        <begin position="527"/>
        <end position="580"/>
    </location>
</feature>
<dbReference type="InterPro" id="IPR004798">
    <property type="entry name" value="CAX-like"/>
</dbReference>
<dbReference type="PANTHER" id="PTHR31503">
    <property type="entry name" value="VACUOLAR CALCIUM ION TRANSPORTER"/>
    <property type="match status" value="1"/>
</dbReference>
<dbReference type="PANTHER" id="PTHR31503:SF22">
    <property type="entry name" value="VACUOLAR CALCIUM ION TRANSPORTER"/>
    <property type="match status" value="1"/>
</dbReference>
<keyword evidence="4 9" id="KW-0812">Transmembrane</keyword>
<keyword evidence="3 9" id="KW-0109">Calcium transport</keyword>
<feature type="transmembrane region" description="Helical" evidence="9">
    <location>
        <begin position="453"/>
        <end position="469"/>
    </location>
</feature>
<dbReference type="SUPFAM" id="SSF101278">
    <property type="entry name" value="N-terminal domain of adenylylcyclase associated protein, CAP"/>
    <property type="match status" value="1"/>
</dbReference>
<keyword evidence="2 9" id="KW-0813">Transport</keyword>
<comment type="caution">
    <text evidence="13">The sequence shown here is derived from an EMBL/GenBank/DDBJ whole genome shotgun (WGS) entry which is preliminary data.</text>
</comment>
<dbReference type="AlphaFoldDB" id="A0A813LCN2"/>
<accession>A0A813LCN2</accession>
<keyword evidence="6 9" id="KW-1133">Transmembrane helix</keyword>
<comment type="subcellular location">
    <subcellularLocation>
        <location evidence="1">Endomembrane system</location>
        <topology evidence="1">Multi-pass membrane protein</topology>
    </subcellularLocation>
</comment>
<sequence>MSVIDLSPFNAILTRLEGVAERLERGAASAPSQGATANGSGAAPAAAAPAADDCAIAVAFDAFIQEKLPPLTAAAKDVGNQDVIEATDFFADGMGLLRELLAATGVCAKPQDTAWQKILGAVMELGTKAQKACDNRSECFQNRKSAAEALNVITLVTSLSPPAHVQNVLESMDFYATKVMQKKNEKETVWIKALKTAVKDLKDWCGENCKLGVMWNPRGKVAADYFAENPLGSGGKASAASEPKGKGKGKGPAMPKGGLAAPPPELLAKMKPEAGSAAPAAAGMSAVFAGIDGFNTGMLNKVGLVVKPSVKYYSTADAMKAIFLGSYLNVLLPLTPLGIAAPRLGWSDEAVFCLNFFAILPLAQMLGQATEHLSSSVGETLGGLLNASFGNAVEMLLSIFALQEGLVGVVQGSLLGSILSNLLLVLGMCFFFGGIKFHNQKYNADGARVQSNLLLLSVLAMVIPSLVALGDERSSQLDTLYLSRGAACLLGVMYALYLIFQLKTHPDYFTSESAEEDDEEHMTPLLATVLLVAVTLIVALASEGLVGSVQGISKNQGISEHFIGVILLPIVGNAAEHLTA</sequence>
<feature type="domain" description="CAP N-terminal" evidence="12">
    <location>
        <begin position="60"/>
        <end position="212"/>
    </location>
</feature>
<evidence type="ECO:0000256" key="5">
    <source>
        <dbReference type="ARBA" id="ARBA00022837"/>
    </source>
</evidence>
<keyword evidence="9" id="KW-0050">Antiport</keyword>
<gene>
    <name evidence="13" type="ORF">PGLA2088_LOCUS45431</name>
</gene>
<feature type="transmembrane region" description="Helical" evidence="9">
    <location>
        <begin position="522"/>
        <end position="546"/>
    </location>
</feature>
<dbReference type="Pfam" id="PF21938">
    <property type="entry name" value="CAP_N"/>
    <property type="match status" value="1"/>
</dbReference>
<keyword evidence="7 9" id="KW-0406">Ion transport</keyword>
<evidence type="ECO:0000259" key="12">
    <source>
        <dbReference type="Pfam" id="PF21938"/>
    </source>
</evidence>
<reference evidence="13" key="1">
    <citation type="submission" date="2021-02" db="EMBL/GenBank/DDBJ databases">
        <authorList>
            <person name="Dougan E. K."/>
            <person name="Rhodes N."/>
            <person name="Thang M."/>
            <person name="Chan C."/>
        </authorList>
    </citation>
    <scope>NUCLEOTIDE SEQUENCE</scope>
</reference>
<dbReference type="Pfam" id="PF01699">
    <property type="entry name" value="Na_Ca_ex"/>
    <property type="match status" value="2"/>
</dbReference>
<keyword evidence="5 9" id="KW-0106">Calcium</keyword>
<dbReference type="Gene3D" id="1.20.1420.30">
    <property type="entry name" value="NCX, central ion-binding region"/>
    <property type="match status" value="1"/>
</dbReference>
<dbReference type="GO" id="GO:0012505">
    <property type="term" value="C:endomembrane system"/>
    <property type="evidence" value="ECO:0007669"/>
    <property type="project" value="UniProtKB-SubCell"/>
</dbReference>
<evidence type="ECO:0000256" key="3">
    <source>
        <dbReference type="ARBA" id="ARBA00022568"/>
    </source>
</evidence>
<dbReference type="Gene3D" id="1.25.40.330">
    <property type="entry name" value="Adenylate cyclase-associated CAP, N-terminal domain"/>
    <property type="match status" value="1"/>
</dbReference>
<evidence type="ECO:0000259" key="11">
    <source>
        <dbReference type="Pfam" id="PF01699"/>
    </source>
</evidence>
<dbReference type="InterPro" id="IPR018106">
    <property type="entry name" value="CAP_CS_N"/>
</dbReference>
<evidence type="ECO:0000256" key="4">
    <source>
        <dbReference type="ARBA" id="ARBA00022692"/>
    </source>
</evidence>
<dbReference type="GO" id="GO:0015369">
    <property type="term" value="F:calcium:proton antiporter activity"/>
    <property type="evidence" value="ECO:0007669"/>
    <property type="project" value="UniProtKB-UniRule"/>
</dbReference>
<proteinExistence type="inferred from homology"/>
<dbReference type="NCBIfam" id="TIGR00378">
    <property type="entry name" value="cax"/>
    <property type="match status" value="1"/>
</dbReference>
<keyword evidence="8 9" id="KW-0472">Membrane</keyword>
<evidence type="ECO:0000256" key="9">
    <source>
        <dbReference type="RuleBase" id="RU365028"/>
    </source>
</evidence>
<feature type="domain" description="Sodium/calcium exchanger membrane region" evidence="11">
    <location>
        <begin position="351"/>
        <end position="502"/>
    </location>
</feature>
<organism evidence="13 14">
    <name type="scientific">Polarella glacialis</name>
    <name type="common">Dinoflagellate</name>
    <dbReference type="NCBI Taxonomy" id="89957"/>
    <lineage>
        <taxon>Eukaryota</taxon>
        <taxon>Sar</taxon>
        <taxon>Alveolata</taxon>
        <taxon>Dinophyceae</taxon>
        <taxon>Suessiales</taxon>
        <taxon>Suessiaceae</taxon>
        <taxon>Polarella</taxon>
    </lineage>
</organism>
<evidence type="ECO:0000256" key="8">
    <source>
        <dbReference type="ARBA" id="ARBA00023136"/>
    </source>
</evidence>
<evidence type="ECO:0000256" key="10">
    <source>
        <dbReference type="SAM" id="MobiDB-lite"/>
    </source>
</evidence>
<evidence type="ECO:0000256" key="6">
    <source>
        <dbReference type="ARBA" id="ARBA00022989"/>
    </source>
</evidence>
<dbReference type="InterPro" id="IPR004713">
    <property type="entry name" value="CaH_exchang"/>
</dbReference>
<dbReference type="InterPro" id="IPR053950">
    <property type="entry name" value="CAP_N"/>
</dbReference>
<dbReference type="InterPro" id="IPR004837">
    <property type="entry name" value="NaCa_Exmemb"/>
</dbReference>
<comment type="similarity">
    <text evidence="9">Belongs to the Ca(2+):cation antiporter (CaCA) (TC 2.A.19) family.</text>
</comment>
<feature type="transmembrane region" description="Helical" evidence="9">
    <location>
        <begin position="414"/>
        <end position="433"/>
    </location>
</feature>
<evidence type="ECO:0000313" key="13">
    <source>
        <dbReference type="EMBL" id="CAE8729496.1"/>
    </source>
</evidence>
<name>A0A813LCN2_POLGL</name>
<feature type="region of interest" description="Disordered" evidence="10">
    <location>
        <begin position="233"/>
        <end position="258"/>
    </location>
</feature>
<dbReference type="Proteomes" id="UP000626109">
    <property type="component" value="Unassembled WGS sequence"/>
</dbReference>
<feature type="transmembrane region" description="Helical" evidence="9">
    <location>
        <begin position="481"/>
        <end position="502"/>
    </location>
</feature>
<dbReference type="InterPro" id="IPR044880">
    <property type="entry name" value="NCX_ion-bd_dom_sf"/>
</dbReference>
<dbReference type="InterPro" id="IPR036222">
    <property type="entry name" value="CAP_N_sf"/>
</dbReference>
<feature type="non-terminal residue" evidence="13">
    <location>
        <position position="580"/>
    </location>
</feature>
<dbReference type="PROSITE" id="PS01088">
    <property type="entry name" value="CAP_1"/>
    <property type="match status" value="1"/>
</dbReference>
<dbReference type="EMBL" id="CAJNNW010035707">
    <property type="protein sequence ID" value="CAE8729496.1"/>
    <property type="molecule type" value="Genomic_DNA"/>
</dbReference>
<protein>
    <submittedName>
        <fullName evidence="13">Uncharacterized protein</fullName>
    </submittedName>
</protein>
<dbReference type="GO" id="GO:0006874">
    <property type="term" value="P:intracellular calcium ion homeostasis"/>
    <property type="evidence" value="ECO:0007669"/>
    <property type="project" value="TreeGrafter"/>
</dbReference>
<evidence type="ECO:0000256" key="1">
    <source>
        <dbReference type="ARBA" id="ARBA00004127"/>
    </source>
</evidence>
<comment type="caution">
    <text evidence="9">Lacks conserved residue(s) required for the propagation of feature annotation.</text>
</comment>